<proteinExistence type="predicted"/>
<organism evidence="2 3">
    <name type="scientific">Vespula maculifrons</name>
    <name type="common">Eastern yellow jacket</name>
    <name type="synonym">Wasp</name>
    <dbReference type="NCBI Taxonomy" id="7453"/>
    <lineage>
        <taxon>Eukaryota</taxon>
        <taxon>Metazoa</taxon>
        <taxon>Ecdysozoa</taxon>
        <taxon>Arthropoda</taxon>
        <taxon>Hexapoda</taxon>
        <taxon>Insecta</taxon>
        <taxon>Pterygota</taxon>
        <taxon>Neoptera</taxon>
        <taxon>Endopterygota</taxon>
        <taxon>Hymenoptera</taxon>
        <taxon>Apocrita</taxon>
        <taxon>Aculeata</taxon>
        <taxon>Vespoidea</taxon>
        <taxon>Vespidae</taxon>
        <taxon>Vespinae</taxon>
        <taxon>Vespula</taxon>
    </lineage>
</organism>
<feature type="region of interest" description="Disordered" evidence="1">
    <location>
        <begin position="36"/>
        <end position="88"/>
    </location>
</feature>
<dbReference type="EMBL" id="JAYRBN010000037">
    <property type="protein sequence ID" value="KAL2746347.1"/>
    <property type="molecule type" value="Genomic_DNA"/>
</dbReference>
<evidence type="ECO:0000313" key="3">
    <source>
        <dbReference type="Proteomes" id="UP001607303"/>
    </source>
</evidence>
<protein>
    <submittedName>
        <fullName evidence="2">Uncharacterized protein</fullName>
    </submittedName>
</protein>
<name>A0ABD2CMP2_VESMC</name>
<comment type="caution">
    <text evidence="2">The sequence shown here is derived from an EMBL/GenBank/DDBJ whole genome shotgun (WGS) entry which is preliminary data.</text>
</comment>
<evidence type="ECO:0000313" key="2">
    <source>
        <dbReference type="EMBL" id="KAL2746347.1"/>
    </source>
</evidence>
<dbReference type="Proteomes" id="UP001607303">
    <property type="component" value="Unassembled WGS sequence"/>
</dbReference>
<gene>
    <name evidence="2" type="ORF">V1477_004717</name>
</gene>
<feature type="compositionally biased region" description="Acidic residues" evidence="1">
    <location>
        <begin position="45"/>
        <end position="76"/>
    </location>
</feature>
<sequence>MIPKVFDVMPLQPPDVGGSDIFGSLAISVYAFARKNEERRVEEKEEKEEKEEEEEEEEEEEVEEEVKEEEEDEEDEERTKKKGGSTGRRTRGVWLARAASPRFRFPALNLLPIVASPSTEPSDSSSSFLRCVSISMASRNCWLLGVFAKEKFENISSLHSCEIIVVALCRVSTV</sequence>
<accession>A0ABD2CMP2</accession>
<reference evidence="2 3" key="1">
    <citation type="journal article" date="2024" name="Ann. Entomol. Soc. Am.">
        <title>Genomic analyses of the southern and eastern yellowjacket wasps (Hymenoptera: Vespidae) reveal evolutionary signatures of social life.</title>
        <authorList>
            <person name="Catto M.A."/>
            <person name="Caine P.B."/>
            <person name="Orr S.E."/>
            <person name="Hunt B.G."/>
            <person name="Goodisman M.A.D."/>
        </authorList>
    </citation>
    <scope>NUCLEOTIDE SEQUENCE [LARGE SCALE GENOMIC DNA]</scope>
    <source>
        <strain evidence="2">232</strain>
        <tissue evidence="2">Head and thorax</tissue>
    </source>
</reference>
<dbReference type="AlphaFoldDB" id="A0ABD2CMP2"/>
<keyword evidence="3" id="KW-1185">Reference proteome</keyword>
<evidence type="ECO:0000256" key="1">
    <source>
        <dbReference type="SAM" id="MobiDB-lite"/>
    </source>
</evidence>